<dbReference type="InterPro" id="IPR029479">
    <property type="entry name" value="Nitroreductase"/>
</dbReference>
<dbReference type="CDD" id="cd02150">
    <property type="entry name" value="nitroreductase"/>
    <property type="match status" value="1"/>
</dbReference>
<feature type="domain" description="Nitroreductase" evidence="6">
    <location>
        <begin position="86"/>
        <end position="144"/>
    </location>
</feature>
<proteinExistence type="inferred from homology"/>
<dbReference type="OrthoDB" id="9783470at2"/>
<dbReference type="PANTHER" id="PTHR43673">
    <property type="entry name" value="NAD(P)H NITROREDUCTASE YDGI-RELATED"/>
    <property type="match status" value="1"/>
</dbReference>
<dbReference type="Gene3D" id="3.40.109.10">
    <property type="entry name" value="NADH Oxidase"/>
    <property type="match status" value="1"/>
</dbReference>
<dbReference type="PANTHER" id="PTHR43673:SF2">
    <property type="entry name" value="NITROREDUCTASE"/>
    <property type="match status" value="1"/>
</dbReference>
<protein>
    <submittedName>
        <fullName evidence="7">Putative nitroreductase</fullName>
        <ecNumber evidence="7">1.5.1.38</ecNumber>
    </submittedName>
</protein>
<organism evidence="7 8">
    <name type="scientific">Faecalicoccus pleomorphus</name>
    <dbReference type="NCBI Taxonomy" id="1323"/>
    <lineage>
        <taxon>Bacteria</taxon>
        <taxon>Bacillati</taxon>
        <taxon>Bacillota</taxon>
        <taxon>Erysipelotrichia</taxon>
        <taxon>Erysipelotrichales</taxon>
        <taxon>Erysipelotrichaceae</taxon>
        <taxon>Faecalicoccus</taxon>
    </lineage>
</organism>
<gene>
    <name evidence="7" type="primary">nfrA1</name>
    <name evidence="7" type="ORF">NCTC11087_00346</name>
</gene>
<sequence length="164" mass="18541">MNAIYERTSVRQFTNQTLTQEQVNAILKAGFCAPSARNLQPWYFVVIEKESLIRQLQEFSPYASPLQTATLAIVVCADLSINPSTDYCQQDCAAATQNMLVQAKESGIGSCWMGGYPNQDRIEKIKEVIDLPEHILPLWILAFGIPNQNPPVKDKWNEEKILRL</sequence>
<evidence type="ECO:0000313" key="8">
    <source>
        <dbReference type="Proteomes" id="UP000255523"/>
    </source>
</evidence>
<reference evidence="7 8" key="1">
    <citation type="submission" date="2018-06" db="EMBL/GenBank/DDBJ databases">
        <authorList>
            <consortium name="Pathogen Informatics"/>
            <person name="Doyle S."/>
        </authorList>
    </citation>
    <scope>NUCLEOTIDE SEQUENCE [LARGE SCALE GENOMIC DNA]</scope>
    <source>
        <strain evidence="7 8">NCTC11087</strain>
    </source>
</reference>
<evidence type="ECO:0000256" key="4">
    <source>
        <dbReference type="ARBA" id="ARBA00022643"/>
    </source>
</evidence>
<dbReference type="EMBL" id="UHFX01000003">
    <property type="protein sequence ID" value="SUO03484.1"/>
    <property type="molecule type" value="Genomic_DNA"/>
</dbReference>
<dbReference type="Proteomes" id="UP000255523">
    <property type="component" value="Unassembled WGS sequence"/>
</dbReference>
<dbReference type="GO" id="GO:0052873">
    <property type="term" value="F:FMN reductase (NADPH) activity"/>
    <property type="evidence" value="ECO:0007669"/>
    <property type="project" value="UniProtKB-EC"/>
</dbReference>
<dbReference type="EC" id="1.5.1.38" evidence="7"/>
<evidence type="ECO:0000256" key="1">
    <source>
        <dbReference type="ARBA" id="ARBA00001917"/>
    </source>
</evidence>
<dbReference type="Pfam" id="PF00881">
    <property type="entry name" value="Nitroreductase"/>
    <property type="match status" value="2"/>
</dbReference>
<keyword evidence="8" id="KW-1185">Reference proteome</keyword>
<evidence type="ECO:0000313" key="7">
    <source>
        <dbReference type="EMBL" id="SUO03484.1"/>
    </source>
</evidence>
<evidence type="ECO:0000256" key="3">
    <source>
        <dbReference type="ARBA" id="ARBA00022630"/>
    </source>
</evidence>
<evidence type="ECO:0000256" key="2">
    <source>
        <dbReference type="ARBA" id="ARBA00007118"/>
    </source>
</evidence>
<dbReference type="AlphaFoldDB" id="A0A380LHT8"/>
<keyword evidence="3" id="KW-0285">Flavoprotein</keyword>
<feature type="domain" description="Nitroreductase" evidence="6">
    <location>
        <begin position="4"/>
        <end position="58"/>
    </location>
</feature>
<evidence type="ECO:0000256" key="5">
    <source>
        <dbReference type="ARBA" id="ARBA00023002"/>
    </source>
</evidence>
<dbReference type="InterPro" id="IPR000415">
    <property type="entry name" value="Nitroreductase-like"/>
</dbReference>
<dbReference type="SUPFAM" id="SSF55469">
    <property type="entry name" value="FMN-dependent nitroreductase-like"/>
    <property type="match status" value="1"/>
</dbReference>
<dbReference type="RefSeq" id="WP_022789669.1">
    <property type="nucleotide sequence ID" value="NZ_JACJKL010000024.1"/>
</dbReference>
<accession>A0A380LHT8</accession>
<comment type="cofactor">
    <cofactor evidence="1">
        <name>FMN</name>
        <dbReference type="ChEBI" id="CHEBI:58210"/>
    </cofactor>
</comment>
<evidence type="ECO:0000259" key="6">
    <source>
        <dbReference type="Pfam" id="PF00881"/>
    </source>
</evidence>
<keyword evidence="5 7" id="KW-0560">Oxidoreductase</keyword>
<dbReference type="GeneID" id="77461337"/>
<name>A0A380LHT8_9FIRM</name>
<comment type="similarity">
    <text evidence="2">Belongs to the nitroreductase family.</text>
</comment>
<keyword evidence="4" id="KW-0288">FMN</keyword>